<dbReference type="AlphaFoldDB" id="A0A562VCA4"/>
<gene>
    <name evidence="2" type="ORF">LX16_1202</name>
</gene>
<organism evidence="2 3">
    <name type="scientific">Stackebrandtia albiflava</name>
    <dbReference type="NCBI Taxonomy" id="406432"/>
    <lineage>
        <taxon>Bacteria</taxon>
        <taxon>Bacillati</taxon>
        <taxon>Actinomycetota</taxon>
        <taxon>Actinomycetes</taxon>
        <taxon>Glycomycetales</taxon>
        <taxon>Glycomycetaceae</taxon>
        <taxon>Stackebrandtia</taxon>
    </lineage>
</organism>
<dbReference type="EMBL" id="VLLL01000005">
    <property type="protein sequence ID" value="TWJ15492.1"/>
    <property type="molecule type" value="Genomic_DNA"/>
</dbReference>
<dbReference type="RefSeq" id="WP_211354304.1">
    <property type="nucleotide sequence ID" value="NZ_BAABIJ010000001.1"/>
</dbReference>
<evidence type="ECO:0000256" key="1">
    <source>
        <dbReference type="SAM" id="Phobius"/>
    </source>
</evidence>
<name>A0A562VCA4_9ACTN</name>
<evidence type="ECO:0008006" key="4">
    <source>
        <dbReference type="Google" id="ProtNLM"/>
    </source>
</evidence>
<feature type="transmembrane region" description="Helical" evidence="1">
    <location>
        <begin position="95"/>
        <end position="115"/>
    </location>
</feature>
<dbReference type="Proteomes" id="UP000321617">
    <property type="component" value="Unassembled WGS sequence"/>
</dbReference>
<proteinExistence type="predicted"/>
<reference evidence="2 3" key="1">
    <citation type="journal article" date="2013" name="Stand. Genomic Sci.">
        <title>Genomic Encyclopedia of Type Strains, Phase I: The one thousand microbial genomes (KMG-I) project.</title>
        <authorList>
            <person name="Kyrpides N.C."/>
            <person name="Woyke T."/>
            <person name="Eisen J.A."/>
            <person name="Garrity G."/>
            <person name="Lilburn T.G."/>
            <person name="Beck B.J."/>
            <person name="Whitman W.B."/>
            <person name="Hugenholtz P."/>
            <person name="Klenk H.P."/>
        </authorList>
    </citation>
    <scope>NUCLEOTIDE SEQUENCE [LARGE SCALE GENOMIC DNA]</scope>
    <source>
        <strain evidence="2 3">DSM 45044</strain>
    </source>
</reference>
<keyword evidence="1" id="KW-1133">Transmembrane helix</keyword>
<keyword evidence="3" id="KW-1185">Reference proteome</keyword>
<evidence type="ECO:0000313" key="3">
    <source>
        <dbReference type="Proteomes" id="UP000321617"/>
    </source>
</evidence>
<accession>A0A562VCA4</accession>
<keyword evidence="1" id="KW-0472">Membrane</keyword>
<evidence type="ECO:0000313" key="2">
    <source>
        <dbReference type="EMBL" id="TWJ15492.1"/>
    </source>
</evidence>
<feature type="transmembrane region" description="Helical" evidence="1">
    <location>
        <begin position="27"/>
        <end position="52"/>
    </location>
</feature>
<comment type="caution">
    <text evidence="2">The sequence shown here is derived from an EMBL/GenBank/DDBJ whole genome shotgun (WGS) entry which is preliminary data.</text>
</comment>
<sequence length="140" mass="15178">MTGTEPSTTESHAARPWYRDLRFLGHYLEMILAMVAGMFLLGAATDALAALAGGRPAFLDLTEVAFLKAALDMSVGMVLWMRLRGHSWRAGLEMSAAMFAPAVPLFPALWLGLISAGTLDLLGHLAMLPLMLVVMLRGRH</sequence>
<protein>
    <recommendedName>
        <fullName evidence="4">Flagellar biosynthetic protein FliP</fullName>
    </recommendedName>
</protein>
<keyword evidence="1" id="KW-0812">Transmembrane</keyword>
<feature type="transmembrane region" description="Helical" evidence="1">
    <location>
        <begin position="64"/>
        <end position="83"/>
    </location>
</feature>
<feature type="transmembrane region" description="Helical" evidence="1">
    <location>
        <begin position="121"/>
        <end position="138"/>
    </location>
</feature>